<dbReference type="STRING" id="993615.L2GNX5"/>
<accession>L2GNX5</accession>
<dbReference type="InParanoid" id="L2GNX5"/>
<evidence type="ECO:0000313" key="6">
    <source>
        <dbReference type="EMBL" id="ELA42022.1"/>
    </source>
</evidence>
<dbReference type="HOGENOM" id="CLU_062465_0_0_1"/>
<evidence type="ECO:0000259" key="5">
    <source>
        <dbReference type="Pfam" id="PF01399"/>
    </source>
</evidence>
<reference evidence="7" key="1">
    <citation type="submission" date="2011-05" db="EMBL/GenBank/DDBJ databases">
        <title>The genome sequence of Vittaforma corneae strain ATCC 50505.</title>
        <authorList>
            <consortium name="The Broad Institute Genome Sequencing Platform"/>
            <person name="Cuomo C."/>
            <person name="Didier E."/>
            <person name="Bowers L."/>
            <person name="Young S.K."/>
            <person name="Zeng Q."/>
            <person name="Gargeya S."/>
            <person name="Fitzgerald M."/>
            <person name="Haas B."/>
            <person name="Abouelleil A."/>
            <person name="Alvarado L."/>
            <person name="Arachchi H.M."/>
            <person name="Berlin A."/>
            <person name="Chapman S.B."/>
            <person name="Gearin G."/>
            <person name="Goldberg J."/>
            <person name="Griggs A."/>
            <person name="Gujja S."/>
            <person name="Hansen M."/>
            <person name="Heiman D."/>
            <person name="Howarth C."/>
            <person name="Larimer J."/>
            <person name="Lui A."/>
            <person name="MacDonald P.J.P."/>
            <person name="McCowen C."/>
            <person name="Montmayeur A."/>
            <person name="Murphy C."/>
            <person name="Neiman D."/>
            <person name="Pearson M."/>
            <person name="Priest M."/>
            <person name="Roberts A."/>
            <person name="Saif S."/>
            <person name="Shea T."/>
            <person name="Sisk P."/>
            <person name="Stolte C."/>
            <person name="Sykes S."/>
            <person name="Wortman J."/>
            <person name="Nusbaum C."/>
            <person name="Birren B."/>
        </authorList>
    </citation>
    <scope>NUCLEOTIDE SEQUENCE [LARGE SCALE GENOMIC DNA]</scope>
    <source>
        <strain evidence="7">ATCC 50505</strain>
    </source>
</reference>
<dbReference type="Gene3D" id="1.25.40.570">
    <property type="match status" value="1"/>
</dbReference>
<dbReference type="VEuPathDB" id="MicrosporidiaDB:VICG_00869"/>
<dbReference type="OrthoDB" id="1713558at2759"/>
<dbReference type="GO" id="GO:0005737">
    <property type="term" value="C:cytoplasm"/>
    <property type="evidence" value="ECO:0007669"/>
    <property type="project" value="UniProtKB-SubCell"/>
</dbReference>
<dbReference type="RefSeq" id="XP_007604318.1">
    <property type="nucleotide sequence ID" value="XM_007604256.1"/>
</dbReference>
<organism evidence="6 7">
    <name type="scientific">Vittaforma corneae (strain ATCC 50505)</name>
    <name type="common">Microsporidian parasite</name>
    <name type="synonym">Nosema corneum</name>
    <dbReference type="NCBI Taxonomy" id="993615"/>
    <lineage>
        <taxon>Eukaryota</taxon>
        <taxon>Fungi</taxon>
        <taxon>Fungi incertae sedis</taxon>
        <taxon>Microsporidia</taxon>
        <taxon>Nosematidae</taxon>
        <taxon>Vittaforma</taxon>
    </lineage>
</organism>
<dbReference type="AlphaFoldDB" id="L2GNX5"/>
<gene>
    <name evidence="6" type="ORF">VICG_00869</name>
</gene>
<proteinExistence type="predicted"/>
<sequence>MRSLAELAANLEGLEYDDVLVQEYKDSYNAIIRTEDPEAIEKLMRENPKYFLCIAPLLVGSWFMLHRFQDIYNLLCEIDLLGQDRHLDYFNGKLIKYYYQSLKFLGKPIDHLYTILSTNKEYGNEYSIAVATNAILDSQINNHIYTVLEDNVSDSEERCKYCFYLGIIHLVWGEYVTALKHFDESDILNNSKKMELYIKKYTIVCKLLLSDYSVFYPYEEELKPYFSLIGCVKRGDIETFYKLIEEHRDEYFKMNLYFVVRRLVQNLVQEGLRKITVCYSRIRVDDISKILGVDVDYLIHKTIKEGYVRGYVEYGIFYSQNGDFYKTHCGEQIKKAIEVRKSIEKKMKYPEIVPLCYEKVFEGETKQGL</sequence>
<dbReference type="GeneID" id="19881583"/>
<comment type="subcellular location">
    <subcellularLocation>
        <location evidence="2">Cytoplasm</location>
    </subcellularLocation>
    <subcellularLocation>
        <location evidence="1">Nucleus</location>
    </subcellularLocation>
</comment>
<evidence type="ECO:0000256" key="1">
    <source>
        <dbReference type="ARBA" id="ARBA00004123"/>
    </source>
</evidence>
<evidence type="ECO:0000256" key="3">
    <source>
        <dbReference type="ARBA" id="ARBA00022490"/>
    </source>
</evidence>
<evidence type="ECO:0000256" key="2">
    <source>
        <dbReference type="ARBA" id="ARBA00004496"/>
    </source>
</evidence>
<dbReference type="GO" id="GO:0006511">
    <property type="term" value="P:ubiquitin-dependent protein catabolic process"/>
    <property type="evidence" value="ECO:0007669"/>
    <property type="project" value="TreeGrafter"/>
</dbReference>
<dbReference type="EMBL" id="JH370135">
    <property type="protein sequence ID" value="ELA42022.1"/>
    <property type="molecule type" value="Genomic_DNA"/>
</dbReference>
<dbReference type="PANTHER" id="PTHR10758:SF1">
    <property type="entry name" value="COP9 SIGNALOSOME COMPLEX SUBUNIT 3"/>
    <property type="match status" value="1"/>
</dbReference>
<dbReference type="Pfam" id="PF01399">
    <property type="entry name" value="PCI"/>
    <property type="match status" value="1"/>
</dbReference>
<dbReference type="Proteomes" id="UP000011082">
    <property type="component" value="Unassembled WGS sequence"/>
</dbReference>
<name>L2GNX5_VITCO</name>
<dbReference type="GO" id="GO:0008180">
    <property type="term" value="C:COP9 signalosome"/>
    <property type="evidence" value="ECO:0007669"/>
    <property type="project" value="TreeGrafter"/>
</dbReference>
<keyword evidence="7" id="KW-1185">Reference proteome</keyword>
<dbReference type="FunCoup" id="L2GNX5">
    <property type="interactions" value="188"/>
</dbReference>
<dbReference type="OMA" id="YDICISK"/>
<evidence type="ECO:0000313" key="7">
    <source>
        <dbReference type="Proteomes" id="UP000011082"/>
    </source>
</evidence>
<keyword evidence="3" id="KW-0963">Cytoplasm</keyword>
<dbReference type="PANTHER" id="PTHR10758">
    <property type="entry name" value="26S PROTEASOME NON-ATPASE REGULATORY SUBUNIT 3/COP9 SIGNALOSOME COMPLEX SUBUNIT 3"/>
    <property type="match status" value="1"/>
</dbReference>
<dbReference type="InterPro" id="IPR050756">
    <property type="entry name" value="CSN3"/>
</dbReference>
<dbReference type="SMART" id="SM00753">
    <property type="entry name" value="PAM"/>
    <property type="match status" value="1"/>
</dbReference>
<protein>
    <recommendedName>
        <fullName evidence="5">PCI domain-containing protein</fullName>
    </recommendedName>
</protein>
<feature type="domain" description="PCI" evidence="5">
    <location>
        <begin position="246"/>
        <end position="312"/>
    </location>
</feature>
<keyword evidence="4" id="KW-0539">Nucleus</keyword>
<dbReference type="InterPro" id="IPR000717">
    <property type="entry name" value="PCI_dom"/>
</dbReference>
<evidence type="ECO:0000256" key="4">
    <source>
        <dbReference type="ARBA" id="ARBA00023242"/>
    </source>
</evidence>